<accession>A0AAC8YH07</accession>
<feature type="compositionally biased region" description="Basic and acidic residues" evidence="1">
    <location>
        <begin position="72"/>
        <end position="89"/>
    </location>
</feature>
<organism evidence="2 4">
    <name type="scientific">Acidipropionibacterium acidipropionici</name>
    <dbReference type="NCBI Taxonomy" id="1748"/>
    <lineage>
        <taxon>Bacteria</taxon>
        <taxon>Bacillati</taxon>
        <taxon>Actinomycetota</taxon>
        <taxon>Actinomycetes</taxon>
        <taxon>Propionibacteriales</taxon>
        <taxon>Propionibacteriaceae</taxon>
        <taxon>Acidipropionibacterium</taxon>
    </lineage>
</organism>
<dbReference type="AlphaFoldDB" id="A0AAC8YH07"/>
<reference evidence="2 4" key="2">
    <citation type="submission" date="2016-02" db="EMBL/GenBank/DDBJ databases">
        <title>Complete Genome Sequence of Propionibacterium acidipropionici ATCC 55737.</title>
        <authorList>
            <person name="Luna Flores C.H."/>
            <person name="Nielsen L.K."/>
            <person name="Marcellin E."/>
        </authorList>
    </citation>
    <scope>NUCLEOTIDE SEQUENCE [LARGE SCALE GENOMIC DNA]</scope>
    <source>
        <strain evidence="2 4">ATCC 55737</strain>
    </source>
</reference>
<name>A0AAC8YH07_9ACTN</name>
<protein>
    <submittedName>
        <fullName evidence="2">Uncharacterized protein</fullName>
    </submittedName>
</protein>
<gene>
    <name evidence="3" type="ORF">A8L58_15975</name>
    <name evidence="2" type="ORF">AXH35_14520</name>
</gene>
<reference evidence="3 5" key="1">
    <citation type="journal article" date="2016" name="Plant Dis.">
        <title>Improved production of propionic acid using genome shuffling.</title>
        <authorList>
            <person name="Luna-Flores C.H."/>
            <person name="Palfreyman R.W."/>
            <person name="Kromer J.O."/>
            <person name="Nielsen L.K."/>
            <person name="Marcellin E."/>
        </authorList>
    </citation>
    <scope>NUCLEOTIDE SEQUENCE [LARGE SCALE GENOMIC DNA]</scope>
    <source>
        <strain evidence="3 5">F3E8</strain>
    </source>
</reference>
<evidence type="ECO:0000313" key="3">
    <source>
        <dbReference type="EMBL" id="AOZ47935.1"/>
    </source>
</evidence>
<dbReference type="Proteomes" id="UP000075221">
    <property type="component" value="Chromosome"/>
</dbReference>
<proteinExistence type="predicted"/>
<dbReference type="EMBL" id="CP014352">
    <property type="protein sequence ID" value="AMS06487.1"/>
    <property type="molecule type" value="Genomic_DNA"/>
</dbReference>
<evidence type="ECO:0000313" key="4">
    <source>
        <dbReference type="Proteomes" id="UP000075221"/>
    </source>
</evidence>
<dbReference type="Proteomes" id="UP000178666">
    <property type="component" value="Chromosome"/>
</dbReference>
<evidence type="ECO:0000313" key="2">
    <source>
        <dbReference type="EMBL" id="AMS06487.1"/>
    </source>
</evidence>
<evidence type="ECO:0000256" key="1">
    <source>
        <dbReference type="SAM" id="MobiDB-lite"/>
    </source>
</evidence>
<keyword evidence="5" id="KW-1185">Reference proteome</keyword>
<dbReference type="RefSeq" id="WP_062820327.1">
    <property type="nucleotide sequence ID" value="NZ_CP014352.1"/>
</dbReference>
<evidence type="ECO:0000313" key="5">
    <source>
        <dbReference type="Proteomes" id="UP000178666"/>
    </source>
</evidence>
<dbReference type="EMBL" id="CP015970">
    <property type="protein sequence ID" value="AOZ47935.1"/>
    <property type="molecule type" value="Genomic_DNA"/>
</dbReference>
<feature type="region of interest" description="Disordered" evidence="1">
    <location>
        <begin position="67"/>
        <end position="89"/>
    </location>
</feature>
<sequence>MTPAARRAAEALATLGFTRDELGTKDVSWWTHPADPYRPIKVYSGLKDHTATLLIRRAEKLAGLAVSETPADTDRARARERRQADAARRVAERIAHDKALAPFQAAADQRAAEKAKREVLRQRSRLIDRWQDAREQLARTQQCGHDTRDAVAAVNSSRQAIDRFDAEHRP</sequence>